<reference evidence="1 2" key="1">
    <citation type="journal article" date="2020" name="Cell">
        <title>Large-Scale Comparative Analyses of Tick Genomes Elucidate Their Genetic Diversity and Vector Capacities.</title>
        <authorList>
            <consortium name="Tick Genome and Microbiome Consortium (TIGMIC)"/>
            <person name="Jia N."/>
            <person name="Wang J."/>
            <person name="Shi W."/>
            <person name="Du L."/>
            <person name="Sun Y."/>
            <person name="Zhan W."/>
            <person name="Jiang J.F."/>
            <person name="Wang Q."/>
            <person name="Zhang B."/>
            <person name="Ji P."/>
            <person name="Bell-Sakyi L."/>
            <person name="Cui X.M."/>
            <person name="Yuan T.T."/>
            <person name="Jiang B.G."/>
            <person name="Yang W.F."/>
            <person name="Lam T.T."/>
            <person name="Chang Q.C."/>
            <person name="Ding S.J."/>
            <person name="Wang X.J."/>
            <person name="Zhu J.G."/>
            <person name="Ruan X.D."/>
            <person name="Zhao L."/>
            <person name="Wei J.T."/>
            <person name="Ye R.Z."/>
            <person name="Que T.C."/>
            <person name="Du C.H."/>
            <person name="Zhou Y.H."/>
            <person name="Cheng J.X."/>
            <person name="Dai P.F."/>
            <person name="Guo W.B."/>
            <person name="Han X.H."/>
            <person name="Huang E.J."/>
            <person name="Li L.F."/>
            <person name="Wei W."/>
            <person name="Gao Y.C."/>
            <person name="Liu J.Z."/>
            <person name="Shao H.Z."/>
            <person name="Wang X."/>
            <person name="Wang C.C."/>
            <person name="Yang T.C."/>
            <person name="Huo Q.B."/>
            <person name="Li W."/>
            <person name="Chen H.Y."/>
            <person name="Chen S.E."/>
            <person name="Zhou L.G."/>
            <person name="Ni X.B."/>
            <person name="Tian J.H."/>
            <person name="Sheng Y."/>
            <person name="Liu T."/>
            <person name="Pan Y.S."/>
            <person name="Xia L.Y."/>
            <person name="Li J."/>
            <person name="Zhao F."/>
            <person name="Cao W.C."/>
        </authorList>
    </citation>
    <scope>NUCLEOTIDE SEQUENCE [LARGE SCALE GENOMIC DNA]</scope>
    <source>
        <strain evidence="1">Iper-2018</strain>
    </source>
</reference>
<evidence type="ECO:0000313" key="1">
    <source>
        <dbReference type="EMBL" id="KAG0443493.1"/>
    </source>
</evidence>
<name>A0AC60QUX6_IXOPE</name>
<accession>A0AC60QUX6</accession>
<proteinExistence type="predicted"/>
<gene>
    <name evidence="1" type="ORF">HPB47_014857</name>
</gene>
<evidence type="ECO:0000313" key="2">
    <source>
        <dbReference type="Proteomes" id="UP000805193"/>
    </source>
</evidence>
<sequence length="116" mass="12915">METKFRESDVPESNLEPVIIPLDASDTEEESGDDDEADDEDEGEKIFGVQVKRSSRHVNLRLLRTCISRACLVLGSDALELCAGAGQVKVLVLIVFLEVRSDSILFGRNLYDVCLW</sequence>
<organism evidence="1 2">
    <name type="scientific">Ixodes persulcatus</name>
    <name type="common">Taiga tick</name>
    <dbReference type="NCBI Taxonomy" id="34615"/>
    <lineage>
        <taxon>Eukaryota</taxon>
        <taxon>Metazoa</taxon>
        <taxon>Ecdysozoa</taxon>
        <taxon>Arthropoda</taxon>
        <taxon>Chelicerata</taxon>
        <taxon>Arachnida</taxon>
        <taxon>Acari</taxon>
        <taxon>Parasitiformes</taxon>
        <taxon>Ixodida</taxon>
        <taxon>Ixodoidea</taxon>
        <taxon>Ixodidae</taxon>
        <taxon>Ixodinae</taxon>
        <taxon>Ixodes</taxon>
    </lineage>
</organism>
<dbReference type="Proteomes" id="UP000805193">
    <property type="component" value="Unassembled WGS sequence"/>
</dbReference>
<keyword evidence="2" id="KW-1185">Reference proteome</keyword>
<comment type="caution">
    <text evidence="1">The sequence shown here is derived from an EMBL/GenBank/DDBJ whole genome shotgun (WGS) entry which is preliminary data.</text>
</comment>
<protein>
    <submittedName>
        <fullName evidence="1">Uncharacterized protein</fullName>
    </submittedName>
</protein>
<dbReference type="EMBL" id="JABSTQ010003330">
    <property type="protein sequence ID" value="KAG0443493.1"/>
    <property type="molecule type" value="Genomic_DNA"/>
</dbReference>